<dbReference type="PROSITE" id="PS00909">
    <property type="entry name" value="MR_MLE_2"/>
    <property type="match status" value="1"/>
</dbReference>
<dbReference type="Pfam" id="PF02746">
    <property type="entry name" value="MR_MLE_N"/>
    <property type="match status" value="1"/>
</dbReference>
<accession>A0A2S4RWF5</accession>
<dbReference type="Gene3D" id="3.20.20.120">
    <property type="entry name" value="Enolase-like C-terminal domain"/>
    <property type="match status" value="1"/>
</dbReference>
<dbReference type="InterPro" id="IPR029065">
    <property type="entry name" value="Enolase_C-like"/>
</dbReference>
<dbReference type="InterPro" id="IPR013341">
    <property type="entry name" value="Mandelate_racemase_N_dom"/>
</dbReference>
<dbReference type="SMART" id="SM00922">
    <property type="entry name" value="MR_MLE"/>
    <property type="match status" value="1"/>
</dbReference>
<dbReference type="InterPro" id="IPR046945">
    <property type="entry name" value="RHMD-like"/>
</dbReference>
<evidence type="ECO:0000313" key="6">
    <source>
        <dbReference type="Proteomes" id="UP000237003"/>
    </source>
</evidence>
<proteinExistence type="predicted"/>
<dbReference type="SFLD" id="SFLDG00179">
    <property type="entry name" value="mandelate_racemase"/>
    <property type="match status" value="1"/>
</dbReference>
<dbReference type="OrthoDB" id="9796450at2"/>
<keyword evidence="2" id="KW-0479">Metal-binding</keyword>
<dbReference type="Pfam" id="PF13378">
    <property type="entry name" value="MR_MLE_C"/>
    <property type="match status" value="1"/>
</dbReference>
<dbReference type="SFLD" id="SFLDS00001">
    <property type="entry name" value="Enolase"/>
    <property type="match status" value="1"/>
</dbReference>
<dbReference type="CDD" id="cd03316">
    <property type="entry name" value="MR_like"/>
    <property type="match status" value="1"/>
</dbReference>
<organism evidence="5 6">
    <name type="scientific">Citrobacter amalonaticus</name>
    <dbReference type="NCBI Taxonomy" id="35703"/>
    <lineage>
        <taxon>Bacteria</taxon>
        <taxon>Pseudomonadati</taxon>
        <taxon>Pseudomonadota</taxon>
        <taxon>Gammaproteobacteria</taxon>
        <taxon>Enterobacterales</taxon>
        <taxon>Enterobacteriaceae</taxon>
        <taxon>Citrobacter</taxon>
    </lineage>
</organism>
<name>A0A2S4RWF5_CITAM</name>
<evidence type="ECO:0000259" key="4">
    <source>
        <dbReference type="SMART" id="SM00922"/>
    </source>
</evidence>
<dbReference type="PANTHER" id="PTHR13794:SF58">
    <property type="entry name" value="MITOCHONDRIAL ENOLASE SUPERFAMILY MEMBER 1"/>
    <property type="match status" value="1"/>
</dbReference>
<evidence type="ECO:0000313" key="5">
    <source>
        <dbReference type="EMBL" id="POU64682.1"/>
    </source>
</evidence>
<dbReference type="InterPro" id="IPR036849">
    <property type="entry name" value="Enolase-like_C_sf"/>
</dbReference>
<dbReference type="GO" id="GO:0009063">
    <property type="term" value="P:amino acid catabolic process"/>
    <property type="evidence" value="ECO:0007669"/>
    <property type="project" value="InterPro"/>
</dbReference>
<dbReference type="Gene3D" id="3.30.390.10">
    <property type="entry name" value="Enolase-like, N-terminal domain"/>
    <property type="match status" value="1"/>
</dbReference>
<gene>
    <name evidence="5" type="ORF">C3430_16055</name>
</gene>
<dbReference type="Proteomes" id="UP000237003">
    <property type="component" value="Unassembled WGS sequence"/>
</dbReference>
<evidence type="ECO:0000256" key="1">
    <source>
        <dbReference type="ARBA" id="ARBA00001946"/>
    </source>
</evidence>
<dbReference type="AlphaFoldDB" id="A0A2S4RWF5"/>
<dbReference type="InterPro" id="IPR018110">
    <property type="entry name" value="Mandel_Rmase/mucon_lact_enz_CS"/>
</dbReference>
<dbReference type="RefSeq" id="WP_103777311.1">
    <property type="nucleotide sequence ID" value="NZ_PQLX01000005.1"/>
</dbReference>
<dbReference type="SUPFAM" id="SSF54826">
    <property type="entry name" value="Enolase N-terminal domain-like"/>
    <property type="match status" value="1"/>
</dbReference>
<dbReference type="PANTHER" id="PTHR13794">
    <property type="entry name" value="ENOLASE SUPERFAMILY, MANDELATE RACEMASE"/>
    <property type="match status" value="1"/>
</dbReference>
<dbReference type="InterPro" id="IPR029017">
    <property type="entry name" value="Enolase-like_N"/>
</dbReference>
<dbReference type="PROSITE" id="PS00908">
    <property type="entry name" value="MR_MLE_1"/>
    <property type="match status" value="1"/>
</dbReference>
<comment type="caution">
    <text evidence="5">The sequence shown here is derived from an EMBL/GenBank/DDBJ whole genome shotgun (WGS) entry which is preliminary data.</text>
</comment>
<dbReference type="GO" id="GO:0016052">
    <property type="term" value="P:carbohydrate catabolic process"/>
    <property type="evidence" value="ECO:0007669"/>
    <property type="project" value="TreeGrafter"/>
</dbReference>
<sequence length="379" mass="41901">MKIIDFESGLYRVPLTENWGSSNYAFSSLEFVVVWLKTDTGHTGTGWTFSTGNGGSAFKNLIDHYLAAKVMGEDPLNVERLWSRMWLESHDIGSAGVTTHAIAAVDIALWDLIGQQLNQPLYRLLGGYRDTLPGYGSGVNLHLSLDALLAQMEGFLSAGYRTVKMKIGSEDVEDDLVRLLAVRNFVGPSINIAVDANKKWSSGDAARRMAILKQVGLYWLEEPLLSDDIHGHRLLRQKCLVPVAVGESLYTKYQFAHWISQEACDYIQPDVYRVGGITEFVKIAKLAESHNIPVIPHFGMELMAHLGCGLPNIQLFEGLKGASLSEMGIISQSCQVVNGTIRPGERPGHGITFDRPALARYAMNDDLLHQQNVTTRTDV</sequence>
<reference evidence="5 6" key="1">
    <citation type="submission" date="2018-01" db="EMBL/GenBank/DDBJ databases">
        <title>Complete genome sequences of 14 Citrobacter spp. isolated from plant in Canada.</title>
        <authorList>
            <person name="Bhandare S.G."/>
            <person name="Colavecchio A."/>
            <person name="Jeukens J."/>
            <person name="Emond-Rheault J.-G."/>
            <person name="Freschi L."/>
            <person name="Hamel J."/>
            <person name="Kukavica-Ibrulj I."/>
            <person name="Levesque R."/>
            <person name="Goodridge L."/>
        </authorList>
    </citation>
    <scope>NUCLEOTIDE SEQUENCE [LARGE SCALE GENOMIC DNA]</scope>
    <source>
        <strain evidence="5 6">S1285</strain>
    </source>
</reference>
<dbReference type="SUPFAM" id="SSF51604">
    <property type="entry name" value="Enolase C-terminal domain-like"/>
    <property type="match status" value="1"/>
</dbReference>
<dbReference type="GO" id="GO:0016836">
    <property type="term" value="F:hydro-lyase activity"/>
    <property type="evidence" value="ECO:0007669"/>
    <property type="project" value="TreeGrafter"/>
</dbReference>
<keyword evidence="3" id="KW-0460">Magnesium</keyword>
<dbReference type="GO" id="GO:0000287">
    <property type="term" value="F:magnesium ion binding"/>
    <property type="evidence" value="ECO:0007669"/>
    <property type="project" value="TreeGrafter"/>
</dbReference>
<evidence type="ECO:0000256" key="3">
    <source>
        <dbReference type="ARBA" id="ARBA00022842"/>
    </source>
</evidence>
<dbReference type="InterPro" id="IPR013342">
    <property type="entry name" value="Mandelate_racemase_C"/>
</dbReference>
<comment type="cofactor">
    <cofactor evidence="1">
        <name>Mg(2+)</name>
        <dbReference type="ChEBI" id="CHEBI:18420"/>
    </cofactor>
</comment>
<feature type="domain" description="Mandelate racemase/muconate lactonizing enzyme C-terminal" evidence="4">
    <location>
        <begin position="145"/>
        <end position="242"/>
    </location>
</feature>
<protein>
    <recommendedName>
        <fullName evidence="4">Mandelate racemase/muconate lactonizing enzyme C-terminal domain-containing protein</fullName>
    </recommendedName>
</protein>
<evidence type="ECO:0000256" key="2">
    <source>
        <dbReference type="ARBA" id="ARBA00022723"/>
    </source>
</evidence>
<dbReference type="EMBL" id="PQLX01000005">
    <property type="protein sequence ID" value="POU64682.1"/>
    <property type="molecule type" value="Genomic_DNA"/>
</dbReference>